<evidence type="ECO:0000256" key="2">
    <source>
        <dbReference type="ARBA" id="ARBA00023002"/>
    </source>
</evidence>
<dbReference type="Gene3D" id="3.40.50.720">
    <property type="entry name" value="NAD(P)-binding Rossmann-like Domain"/>
    <property type="match status" value="1"/>
</dbReference>
<sequence>MSGNEVRFDGRSILVTGAGRGLGRAHALLLASRGAHVVVADSGVEMNGAGGDVAVADAVVDEIRSAGGTAVACAADLASEDGSIRAVASCVESFGRLDAIIHNASSVPRPLPVERLSSAEFDLCMRVNVYAGFWLTRAAWPHMAERGFGRIVYTTSGAMYGSAGAIAYAAAKSAFIGLARSFAVAGKPHGINVNVLAPSARTRMHGTGDPTTPYMDWLLRTMVAEKVSIGAAYLVSEECDFSGEVLSFEGGHISRVTLAENEGFFGPGESIEEVRDAAPAVLADSRYVHPRTLNERMLWSAEMFGVAESLDAAKVWR</sequence>
<dbReference type="PANTHER" id="PTHR45024">
    <property type="entry name" value="DEHYDROGENASES, SHORT CHAIN"/>
    <property type="match status" value="1"/>
</dbReference>
<dbReference type="STRING" id="673521.SAMN05660991_01327"/>
<dbReference type="AlphaFoldDB" id="A0A1H8RTT8"/>
<dbReference type="Proteomes" id="UP000198960">
    <property type="component" value="Unassembled WGS sequence"/>
</dbReference>
<reference evidence="4" key="1">
    <citation type="submission" date="2016-10" db="EMBL/GenBank/DDBJ databases">
        <authorList>
            <person name="Varghese N."/>
            <person name="Submissions S."/>
        </authorList>
    </citation>
    <scope>NUCLEOTIDE SEQUENCE [LARGE SCALE GENOMIC DNA]</scope>
    <source>
        <strain evidence="4">DSM 45413</strain>
    </source>
</reference>
<dbReference type="RefSeq" id="WP_170860981.1">
    <property type="nucleotide sequence ID" value="NZ_FOEE01000003.1"/>
</dbReference>
<protein>
    <submittedName>
        <fullName evidence="3">NAD(P)-dependent dehydrogenase, short-chain alcohol dehydrogenase family</fullName>
    </submittedName>
</protein>
<keyword evidence="4" id="KW-1185">Reference proteome</keyword>
<accession>A0A1H8RTT8</accession>
<dbReference type="Pfam" id="PF00106">
    <property type="entry name" value="adh_short"/>
    <property type="match status" value="1"/>
</dbReference>
<dbReference type="InterPro" id="IPR036291">
    <property type="entry name" value="NAD(P)-bd_dom_sf"/>
</dbReference>
<dbReference type="SUPFAM" id="SSF51735">
    <property type="entry name" value="NAD(P)-binding Rossmann-fold domains"/>
    <property type="match status" value="1"/>
</dbReference>
<evidence type="ECO:0000256" key="1">
    <source>
        <dbReference type="ARBA" id="ARBA00006484"/>
    </source>
</evidence>
<comment type="similarity">
    <text evidence="1">Belongs to the short-chain dehydrogenases/reductases (SDR) family.</text>
</comment>
<proteinExistence type="inferred from homology"/>
<gene>
    <name evidence="3" type="ORF">SAMN05660991_01327</name>
</gene>
<dbReference type="PRINTS" id="PR00081">
    <property type="entry name" value="GDHRDH"/>
</dbReference>
<evidence type="ECO:0000313" key="3">
    <source>
        <dbReference type="EMBL" id="SEO69752.1"/>
    </source>
</evidence>
<keyword evidence="2" id="KW-0560">Oxidoreductase</keyword>
<dbReference type="GO" id="GO:0016491">
    <property type="term" value="F:oxidoreductase activity"/>
    <property type="evidence" value="ECO:0007669"/>
    <property type="project" value="UniProtKB-KW"/>
</dbReference>
<dbReference type="InterPro" id="IPR002347">
    <property type="entry name" value="SDR_fam"/>
</dbReference>
<dbReference type="InterPro" id="IPR051687">
    <property type="entry name" value="Peroxisomal_Beta-Oxidation"/>
</dbReference>
<name>A0A1H8RTT8_9ACTN</name>
<dbReference type="EMBL" id="FOEE01000003">
    <property type="protein sequence ID" value="SEO69752.1"/>
    <property type="molecule type" value="Genomic_DNA"/>
</dbReference>
<organism evidence="3 4">
    <name type="scientific">Trujillonella endophytica</name>
    <dbReference type="NCBI Taxonomy" id="673521"/>
    <lineage>
        <taxon>Bacteria</taxon>
        <taxon>Bacillati</taxon>
        <taxon>Actinomycetota</taxon>
        <taxon>Actinomycetes</taxon>
        <taxon>Geodermatophilales</taxon>
        <taxon>Geodermatophilaceae</taxon>
        <taxon>Trujillonella</taxon>
    </lineage>
</organism>
<dbReference type="PANTHER" id="PTHR45024:SF2">
    <property type="entry name" value="SCP2 DOMAIN-CONTAINING PROTEIN"/>
    <property type="match status" value="1"/>
</dbReference>
<evidence type="ECO:0000313" key="4">
    <source>
        <dbReference type="Proteomes" id="UP000198960"/>
    </source>
</evidence>